<dbReference type="AlphaFoldDB" id="A0AAV1TKY9"/>
<evidence type="ECO:0000313" key="3">
    <source>
        <dbReference type="Proteomes" id="UP001162060"/>
    </source>
</evidence>
<dbReference type="EMBL" id="CAKLBY020000065">
    <property type="protein sequence ID" value="CAK7921996.1"/>
    <property type="molecule type" value="Genomic_DNA"/>
</dbReference>
<sequence length="248" mass="28056">MANDCCQRHGGSSVCLQGRCYKRAVRGGMCTEYKVKASLQAERACEVPIFPAKDPEYQVDKSPCRSSLSTIWQDNTINTTALCSHSYSECRYPTSRIAQHFGQHENTMQLAMAEHEDQCRYWQEATHATVDSTSSPTRQYHHSPGLKVHPVLPSFRSLLNYRTCALAIRTNDNVTTSEARREVDDGPLRLMSTTSTGFEHQDRNNSYTTVNARTTCKHNVHSRFYKQNDTSSLRSATRTTPVTPRNNV</sequence>
<proteinExistence type="predicted"/>
<organism evidence="2 3">
    <name type="scientific">Peronospora matthiolae</name>
    <dbReference type="NCBI Taxonomy" id="2874970"/>
    <lineage>
        <taxon>Eukaryota</taxon>
        <taxon>Sar</taxon>
        <taxon>Stramenopiles</taxon>
        <taxon>Oomycota</taxon>
        <taxon>Peronosporomycetes</taxon>
        <taxon>Peronosporales</taxon>
        <taxon>Peronosporaceae</taxon>
        <taxon>Peronospora</taxon>
    </lineage>
</organism>
<comment type="caution">
    <text evidence="2">The sequence shown here is derived from an EMBL/GenBank/DDBJ whole genome shotgun (WGS) entry which is preliminary data.</text>
</comment>
<evidence type="ECO:0000313" key="2">
    <source>
        <dbReference type="EMBL" id="CAK7921996.1"/>
    </source>
</evidence>
<protein>
    <submittedName>
        <fullName evidence="2">Uncharacterized protein</fullName>
    </submittedName>
</protein>
<reference evidence="2" key="1">
    <citation type="submission" date="2024-01" db="EMBL/GenBank/DDBJ databases">
        <authorList>
            <person name="Webb A."/>
        </authorList>
    </citation>
    <scope>NUCLEOTIDE SEQUENCE</scope>
    <source>
        <strain evidence="2">Pm1</strain>
    </source>
</reference>
<accession>A0AAV1TKY9</accession>
<dbReference type="Proteomes" id="UP001162060">
    <property type="component" value="Unassembled WGS sequence"/>
</dbReference>
<gene>
    <name evidence="2" type="ORF">PM001_LOCUS7406</name>
</gene>
<evidence type="ECO:0000256" key="1">
    <source>
        <dbReference type="SAM" id="MobiDB-lite"/>
    </source>
</evidence>
<name>A0AAV1TKY9_9STRA</name>
<feature type="region of interest" description="Disordered" evidence="1">
    <location>
        <begin position="226"/>
        <end position="248"/>
    </location>
</feature>